<reference evidence="5 6" key="1">
    <citation type="submission" date="2017-06" db="EMBL/GenBank/DDBJ databases">
        <authorList>
            <consortium name="Pathogen Informatics"/>
        </authorList>
    </citation>
    <scope>NUCLEOTIDE SEQUENCE [LARGE SCALE GENOMIC DNA]</scope>
    <source>
        <strain evidence="5 6">NCTC13788</strain>
    </source>
</reference>
<dbReference type="AlphaFoldDB" id="A0A239T0I1"/>
<evidence type="ECO:0000256" key="2">
    <source>
        <dbReference type="ARBA" id="ARBA00023125"/>
    </source>
</evidence>
<evidence type="ECO:0000313" key="6">
    <source>
        <dbReference type="Proteomes" id="UP000215185"/>
    </source>
</evidence>
<sequence>MTENLIAFLEKDRLSYDWEELNSKFRAIPVQYVGKEPVYEFFNTLSDDLYVNPQPIAISVNPIDSEVPFHIHNYVEMIVVLKGTAMIGMEHEQLELSAGDILIVGTNTIHRNHKISSDDLVVNIAMKSTAFSLNDLDFMRQGSATNLSDMLFFAPSEGETSGTYTIFKTSNNAKIQSTVLDIIEEYYDSDIQSNQIIRLALLTLFARLIRLNSYSGGETQKNAKSSNTLLSLLLYIEKNYATATLEEMGQEFGFNPNYLSTYLKKQTGRSFIKLVHLQRVNVAAEFLTLTSASIEKIAIKVGYENPSYFYKIFRKIVGISPADYRKKHQVR</sequence>
<dbReference type="STRING" id="1123308.GCA_000380085_01594"/>
<dbReference type="eggNOG" id="COG2207">
    <property type="taxonomic scope" value="Bacteria"/>
</dbReference>
<evidence type="ECO:0000256" key="3">
    <source>
        <dbReference type="ARBA" id="ARBA00023163"/>
    </source>
</evidence>
<keyword evidence="3" id="KW-0804">Transcription</keyword>
<dbReference type="PANTHER" id="PTHR43280:SF28">
    <property type="entry name" value="HTH-TYPE TRANSCRIPTIONAL ACTIVATOR RHAS"/>
    <property type="match status" value="1"/>
</dbReference>
<dbReference type="SUPFAM" id="SSF46689">
    <property type="entry name" value="Homeodomain-like"/>
    <property type="match status" value="1"/>
</dbReference>
<dbReference type="PROSITE" id="PS01124">
    <property type="entry name" value="HTH_ARAC_FAMILY_2"/>
    <property type="match status" value="1"/>
</dbReference>
<dbReference type="PROSITE" id="PS00041">
    <property type="entry name" value="HTH_ARAC_FAMILY_1"/>
    <property type="match status" value="1"/>
</dbReference>
<dbReference type="PANTHER" id="PTHR43280">
    <property type="entry name" value="ARAC-FAMILY TRANSCRIPTIONAL REGULATOR"/>
    <property type="match status" value="1"/>
</dbReference>
<dbReference type="RefSeq" id="WP_018374126.1">
    <property type="nucleotide sequence ID" value="NZ_LT906439.1"/>
</dbReference>
<dbReference type="PRINTS" id="PR00032">
    <property type="entry name" value="HTHARAC"/>
</dbReference>
<dbReference type="SUPFAM" id="SSF51182">
    <property type="entry name" value="RmlC-like cupins"/>
    <property type="match status" value="1"/>
</dbReference>
<gene>
    <name evidence="5" type="primary">btr_2</name>
    <name evidence="5" type="ORF">SAMEA4412692_02150</name>
</gene>
<dbReference type="KEGG" id="smen:SAMEA4412692_2150"/>
<dbReference type="Proteomes" id="UP000215185">
    <property type="component" value="Chromosome 1"/>
</dbReference>
<dbReference type="EMBL" id="LT906439">
    <property type="protein sequence ID" value="SNU91096.1"/>
    <property type="molecule type" value="Genomic_DNA"/>
</dbReference>
<accession>A0A239T0I1</accession>
<protein>
    <submittedName>
        <fullName evidence="5">Response regulator</fullName>
    </submittedName>
</protein>
<dbReference type="Gene3D" id="2.60.120.10">
    <property type="entry name" value="Jelly Rolls"/>
    <property type="match status" value="1"/>
</dbReference>
<dbReference type="Gene3D" id="1.10.10.60">
    <property type="entry name" value="Homeodomain-like"/>
    <property type="match status" value="2"/>
</dbReference>
<dbReference type="GO" id="GO:0003700">
    <property type="term" value="F:DNA-binding transcription factor activity"/>
    <property type="evidence" value="ECO:0007669"/>
    <property type="project" value="InterPro"/>
</dbReference>
<dbReference type="InterPro" id="IPR020449">
    <property type="entry name" value="Tscrpt_reg_AraC-type_HTH"/>
</dbReference>
<dbReference type="InterPro" id="IPR011051">
    <property type="entry name" value="RmlC_Cupin_sf"/>
</dbReference>
<dbReference type="OrthoDB" id="342399at2"/>
<dbReference type="SMART" id="SM00342">
    <property type="entry name" value="HTH_ARAC"/>
    <property type="match status" value="1"/>
</dbReference>
<dbReference type="InterPro" id="IPR014710">
    <property type="entry name" value="RmlC-like_jellyroll"/>
</dbReference>
<keyword evidence="2" id="KW-0238">DNA-binding</keyword>
<dbReference type="InterPro" id="IPR009057">
    <property type="entry name" value="Homeodomain-like_sf"/>
</dbReference>
<dbReference type="GO" id="GO:0043565">
    <property type="term" value="F:sequence-specific DNA binding"/>
    <property type="evidence" value="ECO:0007669"/>
    <property type="project" value="InterPro"/>
</dbReference>
<evidence type="ECO:0000313" key="5">
    <source>
        <dbReference type="EMBL" id="SNU91096.1"/>
    </source>
</evidence>
<keyword evidence="6" id="KW-1185">Reference proteome</keyword>
<keyword evidence="1" id="KW-0805">Transcription regulation</keyword>
<dbReference type="Pfam" id="PF12833">
    <property type="entry name" value="HTH_18"/>
    <property type="match status" value="1"/>
</dbReference>
<evidence type="ECO:0000256" key="1">
    <source>
        <dbReference type="ARBA" id="ARBA00023015"/>
    </source>
</evidence>
<proteinExistence type="predicted"/>
<organism evidence="5 6">
    <name type="scientific">Streptococcus merionis</name>
    <dbReference type="NCBI Taxonomy" id="400065"/>
    <lineage>
        <taxon>Bacteria</taxon>
        <taxon>Bacillati</taxon>
        <taxon>Bacillota</taxon>
        <taxon>Bacilli</taxon>
        <taxon>Lactobacillales</taxon>
        <taxon>Streptococcaceae</taxon>
        <taxon>Streptococcus</taxon>
    </lineage>
</organism>
<evidence type="ECO:0000259" key="4">
    <source>
        <dbReference type="PROSITE" id="PS01124"/>
    </source>
</evidence>
<dbReference type="InterPro" id="IPR018060">
    <property type="entry name" value="HTH_AraC"/>
</dbReference>
<dbReference type="InterPro" id="IPR018062">
    <property type="entry name" value="HTH_AraC-typ_CS"/>
</dbReference>
<dbReference type="eggNOG" id="COG0662">
    <property type="taxonomic scope" value="Bacteria"/>
</dbReference>
<feature type="domain" description="HTH araC/xylS-type" evidence="4">
    <location>
        <begin position="230"/>
        <end position="327"/>
    </location>
</feature>
<dbReference type="Pfam" id="PF07883">
    <property type="entry name" value="Cupin_2"/>
    <property type="match status" value="1"/>
</dbReference>
<dbReference type="InterPro" id="IPR013096">
    <property type="entry name" value="Cupin_2"/>
</dbReference>
<name>A0A239T0I1_9STRE</name>